<evidence type="ECO:0000313" key="4">
    <source>
        <dbReference type="Proteomes" id="UP000692954"/>
    </source>
</evidence>
<feature type="region of interest" description="Disordered" evidence="2">
    <location>
        <begin position="129"/>
        <end position="164"/>
    </location>
</feature>
<feature type="compositionally biased region" description="Basic and acidic residues" evidence="2">
    <location>
        <begin position="382"/>
        <end position="392"/>
    </location>
</feature>
<feature type="coiled-coil region" evidence="1">
    <location>
        <begin position="619"/>
        <end position="753"/>
    </location>
</feature>
<feature type="compositionally biased region" description="Polar residues" evidence="2">
    <location>
        <begin position="234"/>
        <end position="249"/>
    </location>
</feature>
<dbReference type="EMBL" id="CAJJDN010000050">
    <property type="protein sequence ID" value="CAD8086490.1"/>
    <property type="molecule type" value="Genomic_DNA"/>
</dbReference>
<dbReference type="OrthoDB" id="302796at2759"/>
<feature type="region of interest" description="Disordered" evidence="2">
    <location>
        <begin position="374"/>
        <end position="398"/>
    </location>
</feature>
<evidence type="ECO:0000256" key="1">
    <source>
        <dbReference type="SAM" id="Coils"/>
    </source>
</evidence>
<feature type="coiled-coil region" evidence="1">
    <location>
        <begin position="258"/>
        <end position="297"/>
    </location>
</feature>
<keyword evidence="1" id="KW-0175">Coiled coil</keyword>
<keyword evidence="4" id="KW-1185">Reference proteome</keyword>
<sequence>MLQINIEVQTVYFYIDSPITYCHMQLNDSVTAVMLNSQLKCKCYEQQDINEKAEIRTSYDPKNKKKLKLIFFENQSKFGEAVFHLDFYVENQFQQLSDKLSIQSEQNEEASLTFMFEWQFIEKPQETNPKILNPYLSGNSPQSNQRNVGQSPKRLAQSKKVGEELEKRTTHVTYAQWKDHKEYLKNQLERKLKEPKNPQKVIIVDDQNYNWTDTLRKPDANIRIASPPKRLGTPTKTNKKFQNPLNNFNPQRQQDYELRMINEKLSKVDKQLQLMNNENKEEEKKKYSSKLNQKLKQRQFDDYKNGYNEDQIVSQSEKGTKQKSLHYQSFVEQKDQKDYQLMYNSQIQNPTQQYQVSDQLVKSLHDPQTSIQINKQNISNQDVHKSCPKQKESQQQQQQQYQQQQLQLQQQQVISQRSKTQQKEDLQNSNYSYNPENYEELMKKYLDLKNQYQNSCIEFSQLSQTYSQLKDEYTQVVQQNQEYQQQVAYLSQQQLINVNNDQQDQSTFNQEMLKKELEFLQRDNNMLKSHLEQSQYNVSQLQKEKEKNQIEIYNLKNNLMLINQDIEKLQSETLQMKTEIKQNSYSEQPPQSYVKLNSEPDNQLIYQLRTQLENQELDTLRQKEQLELLRIQIQQLEKENSNYKKQVGNLNQMIQSQEEEITKVKEQLEENKQDLIRNQALNDKSTSADIINGQKQVIQKKEQEILDLDQIIKQMKQQIEEQQSLLEQKSEAEQKLNQQLNDLQLDSEKLLNDNQYLRQVLSQNEQQQMSFQQSNKNSMHQNETNFKGFSFRGDDTDNQSEYLKQENATLKVEQNKDKVRIESLTKELEIQKNIAELSEQQLTEAQDQIMSQKQRIADILNLIMINGDAKQMDDVEKLLQNKEFLSL</sequence>
<evidence type="ECO:0000313" key="3">
    <source>
        <dbReference type="EMBL" id="CAD8086490.1"/>
    </source>
</evidence>
<name>A0A8S1N1L5_9CILI</name>
<proteinExistence type="predicted"/>
<feature type="compositionally biased region" description="Polar residues" evidence="2">
    <location>
        <begin position="129"/>
        <end position="150"/>
    </location>
</feature>
<feature type="coiled-coil region" evidence="1">
    <location>
        <begin position="510"/>
        <end position="572"/>
    </location>
</feature>
<dbReference type="Proteomes" id="UP000692954">
    <property type="component" value="Unassembled WGS sequence"/>
</dbReference>
<reference evidence="3" key="1">
    <citation type="submission" date="2021-01" db="EMBL/GenBank/DDBJ databases">
        <authorList>
            <consortium name="Genoscope - CEA"/>
            <person name="William W."/>
        </authorList>
    </citation>
    <scope>NUCLEOTIDE SEQUENCE</scope>
</reference>
<dbReference type="AlphaFoldDB" id="A0A8S1N1L5"/>
<feature type="region of interest" description="Disordered" evidence="2">
    <location>
        <begin position="224"/>
        <end position="249"/>
    </location>
</feature>
<comment type="caution">
    <text evidence="3">The sequence shown here is derived from an EMBL/GenBank/DDBJ whole genome shotgun (WGS) entry which is preliminary data.</text>
</comment>
<organism evidence="3 4">
    <name type="scientific">Paramecium sonneborni</name>
    <dbReference type="NCBI Taxonomy" id="65129"/>
    <lineage>
        <taxon>Eukaryota</taxon>
        <taxon>Sar</taxon>
        <taxon>Alveolata</taxon>
        <taxon>Ciliophora</taxon>
        <taxon>Intramacronucleata</taxon>
        <taxon>Oligohymenophorea</taxon>
        <taxon>Peniculida</taxon>
        <taxon>Parameciidae</taxon>
        <taxon>Paramecium</taxon>
    </lineage>
</organism>
<protein>
    <submittedName>
        <fullName evidence="3">Uncharacterized protein</fullName>
    </submittedName>
</protein>
<accession>A0A8S1N1L5</accession>
<evidence type="ECO:0000256" key="2">
    <source>
        <dbReference type="SAM" id="MobiDB-lite"/>
    </source>
</evidence>
<gene>
    <name evidence="3" type="ORF">PSON_ATCC_30995.1.T0500017</name>
</gene>
<feature type="coiled-coil region" evidence="1">
    <location>
        <begin position="821"/>
        <end position="862"/>
    </location>
</feature>